<gene>
    <name evidence="3" type="ORF">HMPREF9123_1631</name>
</gene>
<sequence>MCRPKATHAFPAAQQIRAFPQTQTAYTAVPDTATTAEAAPPVFLRSINAEMTFPKAQLKPVFRFSDGLKCYNRRLCPTPPAHMKTVEKNVLVPHSAAQMYELVDKVEDYPTFLPWYGKTEILSRTPNELQARLHMDYKGVKQSFATRNRNIPGREIRMDLLDGPFKTLRGAWQFEDLGGDCCKVAFKLEYDFANPVLAALISPVFGHLAGKLVEAFVAEAGKRHG</sequence>
<dbReference type="InterPro" id="IPR044996">
    <property type="entry name" value="COQ10-like"/>
</dbReference>
<dbReference type="InterPro" id="IPR005031">
    <property type="entry name" value="COQ10_START"/>
</dbReference>
<dbReference type="EMBL" id="AFAY01000031">
    <property type="protein sequence ID" value="EGF10749.1"/>
    <property type="molecule type" value="Genomic_DNA"/>
</dbReference>
<dbReference type="Gene3D" id="3.30.530.20">
    <property type="match status" value="1"/>
</dbReference>
<dbReference type="Pfam" id="PF03364">
    <property type="entry name" value="Polyketide_cyc"/>
    <property type="match status" value="1"/>
</dbReference>
<feature type="domain" description="Coenzyme Q-binding protein COQ10 START" evidence="2">
    <location>
        <begin position="92"/>
        <end position="216"/>
    </location>
</feature>
<evidence type="ECO:0000256" key="1">
    <source>
        <dbReference type="ARBA" id="ARBA00008918"/>
    </source>
</evidence>
<evidence type="ECO:0000259" key="2">
    <source>
        <dbReference type="Pfam" id="PF03364"/>
    </source>
</evidence>
<dbReference type="InterPro" id="IPR023393">
    <property type="entry name" value="START-like_dom_sf"/>
</dbReference>
<proteinExistence type="inferred from homology"/>
<name>F2BD25_9NEIS</name>
<keyword evidence="4" id="KW-1185">Reference proteome</keyword>
<evidence type="ECO:0000313" key="3">
    <source>
        <dbReference type="EMBL" id="EGF10749.1"/>
    </source>
</evidence>
<dbReference type="GO" id="GO:0045333">
    <property type="term" value="P:cellular respiration"/>
    <property type="evidence" value="ECO:0007669"/>
    <property type="project" value="InterPro"/>
</dbReference>
<dbReference type="Proteomes" id="UP000004105">
    <property type="component" value="Unassembled WGS sequence"/>
</dbReference>
<dbReference type="HOGENOM" id="CLU_1228830_0_0_4"/>
<dbReference type="PANTHER" id="PTHR12901">
    <property type="entry name" value="SPERM PROTEIN HOMOLOG"/>
    <property type="match status" value="1"/>
</dbReference>
<accession>F2BD25</accession>
<evidence type="ECO:0000313" key="4">
    <source>
        <dbReference type="Proteomes" id="UP000004105"/>
    </source>
</evidence>
<organism evidence="3 4">
    <name type="scientific">Neisseria bacilliformis ATCC BAA-1200</name>
    <dbReference type="NCBI Taxonomy" id="888742"/>
    <lineage>
        <taxon>Bacteria</taxon>
        <taxon>Pseudomonadati</taxon>
        <taxon>Pseudomonadota</taxon>
        <taxon>Betaproteobacteria</taxon>
        <taxon>Neisseriales</taxon>
        <taxon>Neisseriaceae</taxon>
        <taxon>Neisseria</taxon>
    </lineage>
</organism>
<dbReference type="SUPFAM" id="SSF55961">
    <property type="entry name" value="Bet v1-like"/>
    <property type="match status" value="1"/>
</dbReference>
<dbReference type="STRING" id="267212.GCA_001063965_00063"/>
<protein>
    <submittedName>
        <fullName evidence="3">Oligoketide cyclase/lipid transporter</fullName>
    </submittedName>
</protein>
<comment type="similarity">
    <text evidence="1">Belongs to the ribosome association toxin RatA family.</text>
</comment>
<dbReference type="AlphaFoldDB" id="F2BD25"/>
<dbReference type="GO" id="GO:0048039">
    <property type="term" value="F:ubiquinone binding"/>
    <property type="evidence" value="ECO:0007669"/>
    <property type="project" value="InterPro"/>
</dbReference>
<dbReference type="CDD" id="cd07813">
    <property type="entry name" value="COQ10p_like"/>
    <property type="match status" value="1"/>
</dbReference>
<comment type="caution">
    <text evidence="3">The sequence shown here is derived from an EMBL/GenBank/DDBJ whole genome shotgun (WGS) entry which is preliminary data.</text>
</comment>
<dbReference type="PANTHER" id="PTHR12901:SF10">
    <property type="entry name" value="COENZYME Q-BINDING PROTEIN COQ10, MITOCHONDRIAL"/>
    <property type="match status" value="1"/>
</dbReference>
<reference evidence="3 4" key="1">
    <citation type="submission" date="2011-02" db="EMBL/GenBank/DDBJ databases">
        <authorList>
            <person name="Muzny D."/>
            <person name="Qin X."/>
            <person name="Deng J."/>
            <person name="Jiang H."/>
            <person name="Liu Y."/>
            <person name="Qu J."/>
            <person name="Song X.-Z."/>
            <person name="Zhang L."/>
            <person name="Thornton R."/>
            <person name="Coyle M."/>
            <person name="Francisco L."/>
            <person name="Jackson L."/>
            <person name="Javaid M."/>
            <person name="Korchina V."/>
            <person name="Kovar C."/>
            <person name="Mata R."/>
            <person name="Mathew T."/>
            <person name="Ngo R."/>
            <person name="Nguyen L."/>
            <person name="Nguyen N."/>
            <person name="Okwuonu G."/>
            <person name="Ongeri F."/>
            <person name="Pham C."/>
            <person name="Simmons D."/>
            <person name="Wilczek-Boney K."/>
            <person name="Hale W."/>
            <person name="Jakkamsetti A."/>
            <person name="Pham P."/>
            <person name="Ruth R."/>
            <person name="San Lucas F."/>
            <person name="Warren J."/>
            <person name="Zhang J."/>
            <person name="Zhao Z."/>
            <person name="Zhou C."/>
            <person name="Zhu D."/>
            <person name="Lee S."/>
            <person name="Bess C."/>
            <person name="Blankenburg K."/>
            <person name="Forbes L."/>
            <person name="Fu Q."/>
            <person name="Gubbala S."/>
            <person name="Hirani K."/>
            <person name="Jayaseelan J.C."/>
            <person name="Lara F."/>
            <person name="Munidasa M."/>
            <person name="Palculict T."/>
            <person name="Patil S."/>
            <person name="Pu L.-L."/>
            <person name="Saada N."/>
            <person name="Tang L."/>
            <person name="Weissenberger G."/>
            <person name="Zhu Y."/>
            <person name="Hemphill L."/>
            <person name="Shang Y."/>
            <person name="Youmans B."/>
            <person name="Ayvaz T."/>
            <person name="Ross M."/>
            <person name="Santibanez J."/>
            <person name="Aqrawi P."/>
            <person name="Gross S."/>
            <person name="Joshi V."/>
            <person name="Fowler G."/>
            <person name="Nazareth L."/>
            <person name="Reid J."/>
            <person name="Worley K."/>
            <person name="Petrosino J."/>
            <person name="Highlander S."/>
            <person name="Gibbs R."/>
        </authorList>
    </citation>
    <scope>NUCLEOTIDE SEQUENCE [LARGE SCALE GENOMIC DNA]</scope>
    <source>
        <strain evidence="3 4">ATCC BAA-1200</strain>
    </source>
</reference>